<name>A0A6L7G3N3_9RHOB</name>
<dbReference type="EMBL" id="WUMU01000007">
    <property type="protein sequence ID" value="MXN17980.1"/>
    <property type="molecule type" value="Genomic_DNA"/>
</dbReference>
<keyword evidence="2" id="KW-0238">DNA-binding</keyword>
<dbReference type="SUPFAM" id="SSF46785">
    <property type="entry name" value="Winged helix' DNA-binding domain"/>
    <property type="match status" value="1"/>
</dbReference>
<keyword evidence="3" id="KW-0804">Transcription</keyword>
<dbReference type="InterPro" id="IPR008920">
    <property type="entry name" value="TF_FadR/GntR_C"/>
</dbReference>
<dbReference type="PANTHER" id="PTHR43537">
    <property type="entry name" value="TRANSCRIPTIONAL REGULATOR, GNTR FAMILY"/>
    <property type="match status" value="1"/>
</dbReference>
<dbReference type="SMART" id="SM00345">
    <property type="entry name" value="HTH_GNTR"/>
    <property type="match status" value="1"/>
</dbReference>
<keyword evidence="6" id="KW-1185">Reference proteome</keyword>
<dbReference type="InterPro" id="IPR000524">
    <property type="entry name" value="Tscrpt_reg_HTH_GntR"/>
</dbReference>
<evidence type="ECO:0000313" key="5">
    <source>
        <dbReference type="EMBL" id="MXN17980.1"/>
    </source>
</evidence>
<dbReference type="PANTHER" id="PTHR43537:SF53">
    <property type="entry name" value="HTH-TYPE TRANSCRIPTIONAL REPRESSOR NANR"/>
    <property type="match status" value="1"/>
</dbReference>
<dbReference type="InterPro" id="IPR036388">
    <property type="entry name" value="WH-like_DNA-bd_sf"/>
</dbReference>
<accession>A0A6L7G3N3</accession>
<dbReference type="GO" id="GO:0003700">
    <property type="term" value="F:DNA-binding transcription factor activity"/>
    <property type="evidence" value="ECO:0007669"/>
    <property type="project" value="InterPro"/>
</dbReference>
<dbReference type="Proteomes" id="UP000477911">
    <property type="component" value="Unassembled WGS sequence"/>
</dbReference>
<dbReference type="InterPro" id="IPR036390">
    <property type="entry name" value="WH_DNA-bd_sf"/>
</dbReference>
<dbReference type="SMART" id="SM00895">
    <property type="entry name" value="FCD"/>
    <property type="match status" value="1"/>
</dbReference>
<protein>
    <submittedName>
        <fullName evidence="5">FCD domain-containing protein</fullName>
    </submittedName>
</protein>
<evidence type="ECO:0000259" key="4">
    <source>
        <dbReference type="PROSITE" id="PS50949"/>
    </source>
</evidence>
<evidence type="ECO:0000256" key="1">
    <source>
        <dbReference type="ARBA" id="ARBA00023015"/>
    </source>
</evidence>
<organism evidence="5 6">
    <name type="scientific">Pseudooceanicola albus</name>
    <dbReference type="NCBI Taxonomy" id="2692189"/>
    <lineage>
        <taxon>Bacteria</taxon>
        <taxon>Pseudomonadati</taxon>
        <taxon>Pseudomonadota</taxon>
        <taxon>Alphaproteobacteria</taxon>
        <taxon>Rhodobacterales</taxon>
        <taxon>Paracoccaceae</taxon>
        <taxon>Pseudooceanicola</taxon>
    </lineage>
</organism>
<proteinExistence type="predicted"/>
<feature type="domain" description="HTH gntR-type" evidence="4">
    <location>
        <begin position="5"/>
        <end position="72"/>
    </location>
</feature>
<evidence type="ECO:0000256" key="3">
    <source>
        <dbReference type="ARBA" id="ARBA00023163"/>
    </source>
</evidence>
<keyword evidence="1" id="KW-0805">Transcription regulation</keyword>
<dbReference type="Pfam" id="PF07729">
    <property type="entry name" value="FCD"/>
    <property type="match status" value="1"/>
</dbReference>
<dbReference type="AlphaFoldDB" id="A0A6L7G3N3"/>
<reference evidence="5 6" key="1">
    <citation type="submission" date="2019-12" db="EMBL/GenBank/DDBJ databases">
        <authorList>
            <person name="Li M."/>
        </authorList>
    </citation>
    <scope>NUCLEOTIDE SEQUENCE [LARGE SCALE GENOMIC DNA]</scope>
    <source>
        <strain evidence="5 6">GBMRC 2024</strain>
    </source>
</reference>
<dbReference type="Gene3D" id="1.20.120.530">
    <property type="entry name" value="GntR ligand-binding domain-like"/>
    <property type="match status" value="1"/>
</dbReference>
<evidence type="ECO:0000256" key="2">
    <source>
        <dbReference type="ARBA" id="ARBA00023125"/>
    </source>
</evidence>
<dbReference type="InterPro" id="IPR011711">
    <property type="entry name" value="GntR_C"/>
</dbReference>
<evidence type="ECO:0000313" key="6">
    <source>
        <dbReference type="Proteomes" id="UP000477911"/>
    </source>
</evidence>
<dbReference type="PROSITE" id="PS50949">
    <property type="entry name" value="HTH_GNTR"/>
    <property type="match status" value="1"/>
</dbReference>
<dbReference type="GO" id="GO:0003677">
    <property type="term" value="F:DNA binding"/>
    <property type="evidence" value="ECO:0007669"/>
    <property type="project" value="UniProtKB-KW"/>
</dbReference>
<dbReference type="Pfam" id="PF00392">
    <property type="entry name" value="GntR"/>
    <property type="match status" value="1"/>
</dbReference>
<dbReference type="RefSeq" id="WP_160893872.1">
    <property type="nucleotide sequence ID" value="NZ_WUMU01000007.1"/>
</dbReference>
<gene>
    <name evidence="5" type="ORF">GR170_09050</name>
</gene>
<dbReference type="Gene3D" id="1.10.10.10">
    <property type="entry name" value="Winged helix-like DNA-binding domain superfamily/Winged helix DNA-binding domain"/>
    <property type="match status" value="1"/>
</dbReference>
<comment type="caution">
    <text evidence="5">The sequence shown here is derived from an EMBL/GenBank/DDBJ whole genome shotgun (WGS) entry which is preliminary data.</text>
</comment>
<sequence>MADKVNGSERVAEDLTAAIHGRRIAPGTKLNEDEVGAVFGVSRTVARAALQALAHRQLVELRRNRGAYVARPSAREAREVFEARLLLEPPLARRAADRMTGADLDRLRSHLSPDATSASGPGARLSGDYHAEIARIAGQQTLTEILLQLIARSSLILSLYWRRSEAAGMSHAGLQRAFEARDADRAEAEMSRHLGDLVADLDLDGGRVPQSLREALGT</sequence>
<dbReference type="SUPFAM" id="SSF48008">
    <property type="entry name" value="GntR ligand-binding domain-like"/>
    <property type="match status" value="1"/>
</dbReference>